<gene>
    <name evidence="1" type="ORF">ENU66_07450</name>
</gene>
<sequence>MLNEELKQAEPSSFEEKEIEEFIDKFSEKIVNLNLSVIAVVTLESIKPLSFFASQAMVFFEPLIKAFFTVKDYEKLYRILEDRKLLEKLITSIEEKADRR</sequence>
<reference evidence="1" key="1">
    <citation type="journal article" date="2020" name="mSystems">
        <title>Genome- and Community-Level Interaction Insights into Carbon Utilization and Element Cycling Functions of Hydrothermarchaeota in Hydrothermal Sediment.</title>
        <authorList>
            <person name="Zhou Z."/>
            <person name="Liu Y."/>
            <person name="Xu W."/>
            <person name="Pan J."/>
            <person name="Luo Z.H."/>
            <person name="Li M."/>
        </authorList>
    </citation>
    <scope>NUCLEOTIDE SEQUENCE [LARGE SCALE GENOMIC DNA]</scope>
    <source>
        <strain evidence="1">SpSt-69</strain>
    </source>
</reference>
<accession>A0A7V3ZYS4</accession>
<name>A0A7V3ZYS4_UNCW3</name>
<proteinExistence type="predicted"/>
<dbReference type="AlphaFoldDB" id="A0A7V3ZYS4"/>
<comment type="caution">
    <text evidence="1">The sequence shown here is derived from an EMBL/GenBank/DDBJ whole genome shotgun (WGS) entry which is preliminary data.</text>
</comment>
<organism evidence="1">
    <name type="scientific">candidate division WOR-3 bacterium</name>
    <dbReference type="NCBI Taxonomy" id="2052148"/>
    <lineage>
        <taxon>Bacteria</taxon>
        <taxon>Bacteria division WOR-3</taxon>
    </lineage>
</organism>
<evidence type="ECO:0000313" key="1">
    <source>
        <dbReference type="EMBL" id="HGL18144.1"/>
    </source>
</evidence>
<protein>
    <submittedName>
        <fullName evidence="1">Uncharacterized protein</fullName>
    </submittedName>
</protein>
<dbReference type="EMBL" id="DTDJ01000047">
    <property type="protein sequence ID" value="HGL18144.1"/>
    <property type="molecule type" value="Genomic_DNA"/>
</dbReference>